<evidence type="ECO:0000313" key="2">
    <source>
        <dbReference type="EMBL" id="OUM85039.1"/>
    </source>
</evidence>
<dbReference type="AlphaFoldDB" id="A0A1Y3PL55"/>
<protein>
    <recommendedName>
        <fullName evidence="4">DUF4386 family protein</fullName>
    </recommendedName>
</protein>
<evidence type="ECO:0008006" key="4">
    <source>
        <dbReference type="Google" id="ProtNLM"/>
    </source>
</evidence>
<feature type="transmembrane region" description="Helical" evidence="1">
    <location>
        <begin position="183"/>
        <end position="204"/>
    </location>
</feature>
<dbReference type="Proteomes" id="UP000196475">
    <property type="component" value="Unassembled WGS sequence"/>
</dbReference>
<keyword evidence="1" id="KW-1133">Transmembrane helix</keyword>
<feature type="transmembrane region" description="Helical" evidence="1">
    <location>
        <begin position="36"/>
        <end position="57"/>
    </location>
</feature>
<reference evidence="3" key="1">
    <citation type="submission" date="2016-06" db="EMBL/GenBank/DDBJ databases">
        <authorList>
            <person name="Nascimento L."/>
            <person name="Pereira R.V."/>
            <person name="Martins L.F."/>
            <person name="Quaggio R.B."/>
            <person name="Silva A.M."/>
            <person name="Setubal J.C."/>
        </authorList>
    </citation>
    <scope>NUCLEOTIDE SEQUENCE [LARGE SCALE GENOMIC DNA]</scope>
</reference>
<feature type="transmembrane region" description="Helical" evidence="1">
    <location>
        <begin position="90"/>
        <end position="108"/>
    </location>
</feature>
<feature type="transmembrane region" description="Helical" evidence="1">
    <location>
        <begin position="63"/>
        <end position="83"/>
    </location>
</feature>
<proteinExistence type="predicted"/>
<evidence type="ECO:0000256" key="1">
    <source>
        <dbReference type="SAM" id="Phobius"/>
    </source>
</evidence>
<accession>A0A1Y3PL55</accession>
<comment type="caution">
    <text evidence="2">The sequence shown here is derived from an EMBL/GenBank/DDBJ whole genome shotgun (WGS) entry which is preliminary data.</text>
</comment>
<feature type="transmembrane region" description="Helical" evidence="1">
    <location>
        <begin position="136"/>
        <end position="154"/>
    </location>
</feature>
<sequence length="223" mass="24461">MWVIPLLASLTSLFLTVDMTRQYLQKRKAHQLAYASGLALFTLAAFVEWFAMVFGWSPFIYKVYYYTGIVLVPVLASGSVFLLRRRAIGNLFLFYVVVTSLLMLLQIIPAQVKEDLLPAAGLTVGGSAMPESVRQYSFWLSGVGGIVLLVVSLYSFVRTRYWGNLFIFLGALVMSIGGRLAAAGLAVFLPLSELVGILLLYLGVARHPGTLGETAKKARVSRG</sequence>
<keyword evidence="1" id="KW-0812">Transmembrane</keyword>
<keyword evidence="1" id="KW-0472">Membrane</keyword>
<name>A0A1Y3PL55_9BACI</name>
<gene>
    <name evidence="2" type="ORF">BAA01_10025</name>
</gene>
<dbReference type="EMBL" id="LZRT01000113">
    <property type="protein sequence ID" value="OUM85039.1"/>
    <property type="molecule type" value="Genomic_DNA"/>
</dbReference>
<feature type="transmembrane region" description="Helical" evidence="1">
    <location>
        <begin position="161"/>
        <end position="177"/>
    </location>
</feature>
<organism evidence="2 3">
    <name type="scientific">Bacillus thermozeamaize</name>
    <dbReference type="NCBI Taxonomy" id="230954"/>
    <lineage>
        <taxon>Bacteria</taxon>
        <taxon>Bacillati</taxon>
        <taxon>Bacillota</taxon>
        <taxon>Bacilli</taxon>
        <taxon>Bacillales</taxon>
        <taxon>Bacillaceae</taxon>
        <taxon>Bacillus</taxon>
    </lineage>
</organism>
<evidence type="ECO:0000313" key="3">
    <source>
        <dbReference type="Proteomes" id="UP000196475"/>
    </source>
</evidence>